<dbReference type="KEGG" id="mik:FOE78_00940"/>
<dbReference type="Proteomes" id="UP000319263">
    <property type="component" value="Chromosome"/>
</dbReference>
<dbReference type="InterPro" id="IPR003593">
    <property type="entry name" value="AAA+_ATPase"/>
</dbReference>
<dbReference type="GO" id="GO:0016887">
    <property type="term" value="F:ATP hydrolysis activity"/>
    <property type="evidence" value="ECO:0007669"/>
    <property type="project" value="InterPro"/>
</dbReference>
<protein>
    <submittedName>
        <fullName evidence="12">ABC transporter ATP-binding protein</fullName>
    </submittedName>
</protein>
<dbReference type="Gene3D" id="3.40.50.300">
    <property type="entry name" value="P-loop containing nucleotide triphosphate hydrolases"/>
    <property type="match status" value="1"/>
</dbReference>
<feature type="transmembrane region" description="Helical" evidence="9">
    <location>
        <begin position="12"/>
        <end position="33"/>
    </location>
</feature>
<comment type="subcellular location">
    <subcellularLocation>
        <location evidence="1">Cell membrane</location>
        <topology evidence="1">Multi-pass membrane protein</topology>
    </subcellularLocation>
</comment>
<dbReference type="InterPro" id="IPR036640">
    <property type="entry name" value="ABC1_TM_sf"/>
</dbReference>
<dbReference type="InterPro" id="IPR027417">
    <property type="entry name" value="P-loop_NTPase"/>
</dbReference>
<dbReference type="FunFam" id="3.40.50.300:FF:000854">
    <property type="entry name" value="Multidrug ABC transporter ATP-binding protein"/>
    <property type="match status" value="1"/>
</dbReference>
<sequence>MLISLLRRYLAPYKVFLGLVVLFQLIGTLANLYLPSLNAKIIDNGVAKADIDYIWRTGGIMLVISLVQVLCTITAVYFGARTAMAYGRDVRSALFDRVLTFSAREVNHFGAPSLITRNTNDVNQVQMLVLMSCTMLVAAPITMVGGVIMALRENAGLAWLIVVAVPVLALSVGAIVIRLGPLFRKMQERIDVVNRVLREQITGIRVVRAFVREPYETDRFAQANADLTDIALRVGRLFALMFPVVMLIMNLSSAAVIWFGGHRIDAGNMQIGQMTAFLTYLIQILMSVMMATFLLMIAPRAAVSAERISAVLNTESSVVLPDHPVTEVPERGVVRFSSAEFTYPGADSPVLQDISFVAEPGKTTAVIGSTGAGKTTLISLIPRLFDLTGGSVTVDGVEVRDLDAELLWSKVGLVPQRPFLFSGTVASNLRYGNPDATDEELWHALRVAQAADFVAEMPGGLDASISQGGTNVSGGQRQRLSIARALVRKPEIYVFDDSFSALDVTTDARLRAALRSETTDACVIIVGQRVSTIADADQIIVLEDGRIVGIGTHDQLLETSPTYAEIVDSQLSAEEAAA</sequence>
<dbReference type="SUPFAM" id="SSF52540">
    <property type="entry name" value="P-loop containing nucleoside triphosphate hydrolases"/>
    <property type="match status" value="1"/>
</dbReference>
<dbReference type="Pfam" id="PF00664">
    <property type="entry name" value="ABC_membrane"/>
    <property type="match status" value="1"/>
</dbReference>
<dbReference type="InterPro" id="IPR003439">
    <property type="entry name" value="ABC_transporter-like_ATP-bd"/>
</dbReference>
<keyword evidence="4 9" id="KW-0812">Transmembrane</keyword>
<gene>
    <name evidence="12" type="ORF">FOE78_00940</name>
</gene>
<evidence type="ECO:0000259" key="10">
    <source>
        <dbReference type="PROSITE" id="PS50893"/>
    </source>
</evidence>
<dbReference type="PROSITE" id="PS00211">
    <property type="entry name" value="ABC_TRANSPORTER_1"/>
    <property type="match status" value="1"/>
</dbReference>
<keyword evidence="6 12" id="KW-0067">ATP-binding</keyword>
<dbReference type="PANTHER" id="PTHR43394">
    <property type="entry name" value="ATP-DEPENDENT PERMEASE MDL1, MITOCHONDRIAL"/>
    <property type="match status" value="1"/>
</dbReference>
<dbReference type="CDD" id="cd18548">
    <property type="entry name" value="ABC_6TM_Tm287_like"/>
    <property type="match status" value="1"/>
</dbReference>
<evidence type="ECO:0000256" key="3">
    <source>
        <dbReference type="ARBA" id="ARBA00022475"/>
    </source>
</evidence>
<dbReference type="Gene3D" id="1.20.1560.10">
    <property type="entry name" value="ABC transporter type 1, transmembrane domain"/>
    <property type="match status" value="1"/>
</dbReference>
<evidence type="ECO:0000256" key="4">
    <source>
        <dbReference type="ARBA" id="ARBA00022692"/>
    </source>
</evidence>
<feature type="transmembrane region" description="Helical" evidence="9">
    <location>
        <begin position="237"/>
        <end position="260"/>
    </location>
</feature>
<dbReference type="SMART" id="SM00382">
    <property type="entry name" value="AAA"/>
    <property type="match status" value="1"/>
</dbReference>
<evidence type="ECO:0000259" key="11">
    <source>
        <dbReference type="PROSITE" id="PS50929"/>
    </source>
</evidence>
<dbReference type="GO" id="GO:0015421">
    <property type="term" value="F:ABC-type oligopeptide transporter activity"/>
    <property type="evidence" value="ECO:0007669"/>
    <property type="project" value="TreeGrafter"/>
</dbReference>
<dbReference type="InterPro" id="IPR039421">
    <property type="entry name" value="Type_1_exporter"/>
</dbReference>
<reference evidence="12 13" key="1">
    <citation type="submission" date="2019-07" db="EMBL/GenBank/DDBJ databases">
        <title>Microlunatus dokdonensis sp. nov. isolated from the rhizospheric soil of the wild plant Elymus tsukushiensis.</title>
        <authorList>
            <person name="Ghim S.-Y."/>
            <person name="Hwang Y.-J."/>
            <person name="Son J.-S."/>
            <person name="Shin J.-H."/>
        </authorList>
    </citation>
    <scope>NUCLEOTIDE SEQUENCE [LARGE SCALE GENOMIC DNA]</scope>
    <source>
        <strain evidence="12 13">KUDC0627</strain>
    </source>
</reference>
<evidence type="ECO:0000256" key="8">
    <source>
        <dbReference type="ARBA" id="ARBA00023136"/>
    </source>
</evidence>
<feature type="transmembrane region" description="Helical" evidence="9">
    <location>
        <begin position="127"/>
        <end position="151"/>
    </location>
</feature>
<dbReference type="PANTHER" id="PTHR43394:SF1">
    <property type="entry name" value="ATP-BINDING CASSETTE SUB-FAMILY B MEMBER 10, MITOCHONDRIAL"/>
    <property type="match status" value="1"/>
</dbReference>
<dbReference type="PROSITE" id="PS50929">
    <property type="entry name" value="ABC_TM1F"/>
    <property type="match status" value="1"/>
</dbReference>
<dbReference type="RefSeq" id="WP_143984661.1">
    <property type="nucleotide sequence ID" value="NZ_CP041692.1"/>
</dbReference>
<feature type="transmembrane region" description="Helical" evidence="9">
    <location>
        <begin position="280"/>
        <end position="298"/>
    </location>
</feature>
<dbReference type="GO" id="GO:0005524">
    <property type="term" value="F:ATP binding"/>
    <property type="evidence" value="ECO:0007669"/>
    <property type="project" value="UniProtKB-KW"/>
</dbReference>
<dbReference type="GO" id="GO:0005886">
    <property type="term" value="C:plasma membrane"/>
    <property type="evidence" value="ECO:0007669"/>
    <property type="project" value="UniProtKB-SubCell"/>
</dbReference>
<evidence type="ECO:0000256" key="2">
    <source>
        <dbReference type="ARBA" id="ARBA00022448"/>
    </source>
</evidence>
<feature type="transmembrane region" description="Helical" evidence="9">
    <location>
        <begin position="53"/>
        <end position="78"/>
    </location>
</feature>
<organism evidence="12 13">
    <name type="scientific">Microlunatus elymi</name>
    <dbReference type="NCBI Taxonomy" id="2596828"/>
    <lineage>
        <taxon>Bacteria</taxon>
        <taxon>Bacillati</taxon>
        <taxon>Actinomycetota</taxon>
        <taxon>Actinomycetes</taxon>
        <taxon>Propionibacteriales</taxon>
        <taxon>Propionibacteriaceae</taxon>
        <taxon>Microlunatus</taxon>
    </lineage>
</organism>
<accession>A0A516PU47</accession>
<dbReference type="PROSITE" id="PS50893">
    <property type="entry name" value="ABC_TRANSPORTER_2"/>
    <property type="match status" value="1"/>
</dbReference>
<dbReference type="SUPFAM" id="SSF90123">
    <property type="entry name" value="ABC transporter transmembrane region"/>
    <property type="match status" value="1"/>
</dbReference>
<keyword evidence="13" id="KW-1185">Reference proteome</keyword>
<dbReference type="Pfam" id="PF00005">
    <property type="entry name" value="ABC_tran"/>
    <property type="match status" value="1"/>
</dbReference>
<evidence type="ECO:0000256" key="6">
    <source>
        <dbReference type="ARBA" id="ARBA00022840"/>
    </source>
</evidence>
<name>A0A516PU47_9ACTN</name>
<keyword evidence="2" id="KW-0813">Transport</keyword>
<keyword evidence="8 9" id="KW-0472">Membrane</keyword>
<evidence type="ECO:0000256" key="7">
    <source>
        <dbReference type="ARBA" id="ARBA00022989"/>
    </source>
</evidence>
<dbReference type="OrthoDB" id="9806127at2"/>
<feature type="domain" description="ABC transporter" evidence="10">
    <location>
        <begin position="334"/>
        <end position="569"/>
    </location>
</feature>
<proteinExistence type="predicted"/>
<dbReference type="EMBL" id="CP041692">
    <property type="protein sequence ID" value="QDP94672.1"/>
    <property type="molecule type" value="Genomic_DNA"/>
</dbReference>
<evidence type="ECO:0000256" key="5">
    <source>
        <dbReference type="ARBA" id="ARBA00022741"/>
    </source>
</evidence>
<evidence type="ECO:0000256" key="9">
    <source>
        <dbReference type="SAM" id="Phobius"/>
    </source>
</evidence>
<evidence type="ECO:0000256" key="1">
    <source>
        <dbReference type="ARBA" id="ARBA00004651"/>
    </source>
</evidence>
<keyword evidence="5" id="KW-0547">Nucleotide-binding</keyword>
<keyword evidence="3" id="KW-1003">Cell membrane</keyword>
<dbReference type="InterPro" id="IPR011527">
    <property type="entry name" value="ABC1_TM_dom"/>
</dbReference>
<evidence type="ECO:0000313" key="12">
    <source>
        <dbReference type="EMBL" id="QDP94672.1"/>
    </source>
</evidence>
<feature type="transmembrane region" description="Helical" evidence="9">
    <location>
        <begin position="157"/>
        <end position="179"/>
    </location>
</feature>
<evidence type="ECO:0000313" key="13">
    <source>
        <dbReference type="Proteomes" id="UP000319263"/>
    </source>
</evidence>
<dbReference type="AlphaFoldDB" id="A0A516PU47"/>
<keyword evidence="7 9" id="KW-1133">Transmembrane helix</keyword>
<dbReference type="InterPro" id="IPR017871">
    <property type="entry name" value="ABC_transporter-like_CS"/>
</dbReference>
<dbReference type="FunFam" id="1.20.1560.10:FF:000040">
    <property type="entry name" value="Multidrug ABC transporter ATP-binding protein"/>
    <property type="match status" value="1"/>
</dbReference>
<feature type="domain" description="ABC transmembrane type-1" evidence="11">
    <location>
        <begin position="19"/>
        <end position="300"/>
    </location>
</feature>